<accession>A0AAJ8JT91</accession>
<name>A0AAJ8JT91_9TREE</name>
<reference evidence="2" key="1">
    <citation type="submission" date="2016-06" db="EMBL/GenBank/DDBJ databases">
        <authorList>
            <person name="Cuomo C."/>
            <person name="Litvintseva A."/>
            <person name="Heitman J."/>
            <person name="Chen Y."/>
            <person name="Sun S."/>
            <person name="Springer D."/>
            <person name="Dromer F."/>
            <person name="Young S."/>
            <person name="Zeng Q."/>
            <person name="Chapman S."/>
            <person name="Gujja S."/>
            <person name="Saif S."/>
            <person name="Birren B."/>
        </authorList>
    </citation>
    <scope>NUCLEOTIDE SEQUENCE</scope>
    <source>
        <strain evidence="2">CBS 7841</strain>
    </source>
</reference>
<feature type="region of interest" description="Disordered" evidence="1">
    <location>
        <begin position="270"/>
        <end position="291"/>
    </location>
</feature>
<feature type="compositionally biased region" description="Basic and acidic residues" evidence="1">
    <location>
        <begin position="271"/>
        <end position="286"/>
    </location>
</feature>
<reference evidence="2" key="2">
    <citation type="journal article" date="2022" name="Elife">
        <title>Obligate sexual reproduction of a homothallic fungus closely related to the Cryptococcus pathogenic species complex.</title>
        <authorList>
            <person name="Passer A.R."/>
            <person name="Clancey S.A."/>
            <person name="Shea T."/>
            <person name="David-Palma M."/>
            <person name="Averette A.F."/>
            <person name="Boekhout T."/>
            <person name="Porcel B.M."/>
            <person name="Nowrousian M."/>
            <person name="Cuomo C.A."/>
            <person name="Sun S."/>
            <person name="Heitman J."/>
            <person name="Coelho M.A."/>
        </authorList>
    </citation>
    <scope>NUCLEOTIDE SEQUENCE</scope>
    <source>
        <strain evidence="2">CBS 7841</strain>
    </source>
</reference>
<evidence type="ECO:0000313" key="2">
    <source>
        <dbReference type="EMBL" id="WVN88057.1"/>
    </source>
</evidence>
<dbReference type="AlphaFoldDB" id="A0AAJ8JT91"/>
<evidence type="ECO:0000256" key="1">
    <source>
        <dbReference type="SAM" id="MobiDB-lite"/>
    </source>
</evidence>
<sequence length="298" mass="33081">MDRHPSTLGSGNVERYLPYGNFSTNGDPPYRFHDNPTNCWPESKDSGIGNSTAIHRSIPPTASGLRPDDESMLSQYLTDLLDATKTESAPYQSTPGSFTGVGIGSVPDLLPNPRHGYGYSQNYRAGEIKAQDDAASKAATERQIAAVVARNFYAAASDSAQTLATKHKLQTSYLFEKMKKALKDGTVTMDDWNEIRRGLHMLDDDAKILERSIADLQKMSDNTIIKQRSVCEITEGIKKEWREWALSLSDALGDSATVMGRGWIFPPPPPVEDRSDYYDETSRSDKTNTPQDCCKLRF</sequence>
<dbReference type="EMBL" id="CP143786">
    <property type="protein sequence ID" value="WVN88057.1"/>
    <property type="molecule type" value="Genomic_DNA"/>
</dbReference>
<dbReference type="KEGG" id="cdep:91087467"/>
<keyword evidence="3" id="KW-1185">Reference proteome</keyword>
<proteinExistence type="predicted"/>
<dbReference type="Proteomes" id="UP000094043">
    <property type="component" value="Chromosome 3"/>
</dbReference>
<evidence type="ECO:0000313" key="3">
    <source>
        <dbReference type="Proteomes" id="UP000094043"/>
    </source>
</evidence>
<dbReference type="GeneID" id="91087467"/>
<organism evidence="2 3">
    <name type="scientific">Cryptococcus depauperatus CBS 7841</name>
    <dbReference type="NCBI Taxonomy" id="1295531"/>
    <lineage>
        <taxon>Eukaryota</taxon>
        <taxon>Fungi</taxon>
        <taxon>Dikarya</taxon>
        <taxon>Basidiomycota</taxon>
        <taxon>Agaricomycotina</taxon>
        <taxon>Tremellomycetes</taxon>
        <taxon>Tremellales</taxon>
        <taxon>Cryptococcaceae</taxon>
        <taxon>Cryptococcus</taxon>
    </lineage>
</organism>
<dbReference type="RefSeq" id="XP_066068757.1">
    <property type="nucleotide sequence ID" value="XM_066212660.1"/>
</dbReference>
<gene>
    <name evidence="2" type="ORF">L203_103256</name>
</gene>
<protein>
    <submittedName>
        <fullName evidence="2">Uncharacterized protein</fullName>
    </submittedName>
</protein>
<reference evidence="2" key="3">
    <citation type="submission" date="2024-01" db="EMBL/GenBank/DDBJ databases">
        <authorList>
            <person name="Coelho M.A."/>
            <person name="David-Palma M."/>
            <person name="Shea T."/>
            <person name="Sun S."/>
            <person name="Cuomo C.A."/>
            <person name="Heitman J."/>
        </authorList>
    </citation>
    <scope>NUCLEOTIDE SEQUENCE</scope>
    <source>
        <strain evidence="2">CBS 7841</strain>
    </source>
</reference>